<keyword evidence="1" id="KW-0472">Membrane</keyword>
<feature type="transmembrane region" description="Helical" evidence="1">
    <location>
        <begin position="94"/>
        <end position="122"/>
    </location>
</feature>
<accession>A0A3E2BN22</accession>
<evidence type="ECO:0000313" key="2">
    <source>
        <dbReference type="EMBL" id="RFT16163.1"/>
    </source>
</evidence>
<organism evidence="2 3">
    <name type="scientific">Candidatus Saccharicenans subterraneus</name>
    <dbReference type="NCBI Taxonomy" id="2508984"/>
    <lineage>
        <taxon>Bacteria</taxon>
        <taxon>Candidatus Aminicenantota</taxon>
        <taxon>Candidatus Aminicenantia</taxon>
        <taxon>Candidatus Aminicenantales</taxon>
        <taxon>Candidatus Saccharicenantaceae</taxon>
        <taxon>Candidatus Saccharicenans</taxon>
    </lineage>
</organism>
<reference evidence="2 3" key="1">
    <citation type="submission" date="2018-08" db="EMBL/GenBank/DDBJ databases">
        <title>Genome analysis of the thermophilic bacterium of the candidate phylum Aminicenantes from deep subsurface aquifer revealed its physiology and ecological role.</title>
        <authorList>
            <person name="Kadnikov V.V."/>
            <person name="Mardanov A.V."/>
            <person name="Beletsky A.V."/>
            <person name="Karnachuk O.V."/>
            <person name="Ravin N.V."/>
        </authorList>
    </citation>
    <scope>NUCLEOTIDE SEQUENCE [LARGE SCALE GENOMIC DNA]</scope>
    <source>
        <strain evidence="2">BY38</strain>
    </source>
</reference>
<evidence type="ECO:0000313" key="3">
    <source>
        <dbReference type="Proteomes" id="UP000257323"/>
    </source>
</evidence>
<dbReference type="AlphaFoldDB" id="A0A3E2BN22"/>
<keyword evidence="1" id="KW-1133">Transmembrane helix</keyword>
<name>A0A3E2BN22_9BACT</name>
<sequence length="232" mass="27185">MKRFEKRLQELARTDPELQNPLARDNCPSPEDLSFSFEPNCPPELKISIINHVSGCPACRREFELLRGSRQLIGRLEEMFASPKSRFLDRRISFFGLALPWWKMASVLITLLAFISIFYLGFNHLNSLKEERKIATAEQVILYEEVSWPQPAVIRLGWKSARDGLFYRVEVYDQNMYLLWQSPLISENRLELPGSVLDSLKDYQHFFWQLLIYSGQNKVIESEVRKVRLVSQ</sequence>
<comment type="caution">
    <text evidence="2">The sequence shown here is derived from an EMBL/GenBank/DDBJ whole genome shotgun (WGS) entry which is preliminary data.</text>
</comment>
<dbReference type="Proteomes" id="UP000257323">
    <property type="component" value="Unassembled WGS sequence"/>
</dbReference>
<protein>
    <submittedName>
        <fullName evidence="2">Uncharacterized protein</fullName>
    </submittedName>
</protein>
<evidence type="ECO:0000256" key="1">
    <source>
        <dbReference type="SAM" id="Phobius"/>
    </source>
</evidence>
<proteinExistence type="predicted"/>
<gene>
    <name evidence="2" type="ORF">OP8BY_1767</name>
</gene>
<keyword evidence="1" id="KW-0812">Transmembrane</keyword>
<dbReference type="EMBL" id="QUAH01000004">
    <property type="protein sequence ID" value="RFT16163.1"/>
    <property type="molecule type" value="Genomic_DNA"/>
</dbReference>